<keyword evidence="5" id="KW-0472">Membrane</keyword>
<dbReference type="AlphaFoldDB" id="A0A4Q2IZG6"/>
<keyword evidence="4" id="KW-1133">Transmembrane helix</keyword>
<dbReference type="RefSeq" id="WP_129340680.1">
    <property type="nucleotide sequence ID" value="NZ_JACIDD010000001.1"/>
</dbReference>
<evidence type="ECO:0000313" key="7">
    <source>
        <dbReference type="Proteomes" id="UP000292347"/>
    </source>
</evidence>
<proteinExistence type="predicted"/>
<evidence type="ECO:0000313" key="6">
    <source>
        <dbReference type="EMBL" id="RXZ34898.1"/>
    </source>
</evidence>
<dbReference type="InterPro" id="IPR050833">
    <property type="entry name" value="Poly_Biosynth_Transport"/>
</dbReference>
<dbReference type="OrthoDB" id="493991at2"/>
<gene>
    <name evidence="6" type="ORF">EO081_04385</name>
</gene>
<evidence type="ECO:0000256" key="2">
    <source>
        <dbReference type="ARBA" id="ARBA00022475"/>
    </source>
</evidence>
<sequence length="447" mass="46734">MNPFAARTGTPRKGLGSVAHNLGWLLAGRGVTAVLSLFYLAIVTRTLGVTDFGRFSIIVGASQVLVALVGFQTWQIIVRYGTAHRSAGDLDRLGRLFRACTALDATSAVVGVGVAATILSLWGEMLGIGPTLWRATFIFTIIQLLSLRSTPLGILRLNDNFSLAALADSATPVVRLVGAGLVALIHPTLQGFLVAWMAAELLTATAYWIMVARTGNLRLMRQHGHGLRAVVTDNPGIVQFAVSTNANATFTLSSKQFPLLLVGGVAGTTAAGEFRLAVQLAQAMTKLSQLLARAAFPEIVRSIDAGGLRKIGRFLVRSVSVATLVAALVFGLLLLAGQHVLALVGGSEFTNAYSSLLWLTAAGCIDLCTVGFEPVLMAANRAGSAFFVRLAATGTMFAAAFLLSPSMGANGIAAGVLIASVVTAVLLALMLGLAIRRDRLRSEGVPA</sequence>
<dbReference type="InterPro" id="IPR002797">
    <property type="entry name" value="Polysacc_synth"/>
</dbReference>
<organism evidence="6 7">
    <name type="scientific">Sphingomonas desiccabilis</name>
    <dbReference type="NCBI Taxonomy" id="429134"/>
    <lineage>
        <taxon>Bacteria</taxon>
        <taxon>Pseudomonadati</taxon>
        <taxon>Pseudomonadota</taxon>
        <taxon>Alphaproteobacteria</taxon>
        <taxon>Sphingomonadales</taxon>
        <taxon>Sphingomonadaceae</taxon>
        <taxon>Sphingomonas</taxon>
    </lineage>
</organism>
<keyword evidence="3" id="KW-0812">Transmembrane</keyword>
<dbReference type="Proteomes" id="UP000292347">
    <property type="component" value="Unassembled WGS sequence"/>
</dbReference>
<dbReference type="EMBL" id="SDPT01000001">
    <property type="protein sequence ID" value="RXZ34898.1"/>
    <property type="molecule type" value="Genomic_DNA"/>
</dbReference>
<comment type="subcellular location">
    <subcellularLocation>
        <location evidence="1">Cell membrane</location>
        <topology evidence="1">Multi-pass membrane protein</topology>
    </subcellularLocation>
</comment>
<name>A0A4Q2IZG6_9SPHN</name>
<evidence type="ECO:0000256" key="4">
    <source>
        <dbReference type="ARBA" id="ARBA00022989"/>
    </source>
</evidence>
<dbReference type="Pfam" id="PF01943">
    <property type="entry name" value="Polysacc_synt"/>
    <property type="match status" value="1"/>
</dbReference>
<evidence type="ECO:0000256" key="5">
    <source>
        <dbReference type="ARBA" id="ARBA00023136"/>
    </source>
</evidence>
<evidence type="ECO:0000256" key="3">
    <source>
        <dbReference type="ARBA" id="ARBA00022692"/>
    </source>
</evidence>
<dbReference type="PANTHER" id="PTHR30250">
    <property type="entry name" value="PST FAMILY PREDICTED COLANIC ACID TRANSPORTER"/>
    <property type="match status" value="1"/>
</dbReference>
<dbReference type="PANTHER" id="PTHR30250:SF31">
    <property type="entry name" value="INNER MEMBRANE PROTEIN YGHQ"/>
    <property type="match status" value="1"/>
</dbReference>
<keyword evidence="7" id="KW-1185">Reference proteome</keyword>
<comment type="caution">
    <text evidence="6">The sequence shown here is derived from an EMBL/GenBank/DDBJ whole genome shotgun (WGS) entry which is preliminary data.</text>
</comment>
<keyword evidence="2" id="KW-1003">Cell membrane</keyword>
<accession>A0A4Q2IZG6</accession>
<evidence type="ECO:0000256" key="1">
    <source>
        <dbReference type="ARBA" id="ARBA00004651"/>
    </source>
</evidence>
<reference evidence="6 7" key="1">
    <citation type="submission" date="2019-01" db="EMBL/GenBank/DDBJ databases">
        <title>Sphingomonas mucosissima sp. nov. and Sphingomonas desiccabilis sp. nov., from biological soil crusts in the Colorado Plateau, USA.</title>
        <authorList>
            <person name="Zhu D."/>
        </authorList>
    </citation>
    <scope>NUCLEOTIDE SEQUENCE [LARGE SCALE GENOMIC DNA]</scope>
    <source>
        <strain evidence="6 7">CP1D</strain>
    </source>
</reference>
<protein>
    <submittedName>
        <fullName evidence="6">Lipopolysaccharide biosynthesis protein</fullName>
    </submittedName>
</protein>
<dbReference type="GO" id="GO:0005886">
    <property type="term" value="C:plasma membrane"/>
    <property type="evidence" value="ECO:0007669"/>
    <property type="project" value="UniProtKB-SubCell"/>
</dbReference>